<sequence>MAHNIAAVLPSLKAPLEIQSLPTPTPSPNELLVRVSITALNAIEAKIAKHAVVPVSYPAILGSSYAGVIEAVGENVRDYNIGERVLMVKKFDTRGMKYGAYQRYVIVAAGEKLLTKVPKGGDEAVLASLVMNAVCVAGLLSGRLGLRRPGQASPVAKDAEKKNMLIYGGSSSFGRLSVQYLAQAGYIVTTTTSPRARDEVQALGATHVIDYTLPPDQVARELAAQAPFDIVIDMISTPDTIAMASNILAELGGGKLYTTQPPIGPEVLPDNVQRVFETWSAPLYEEGNEDLARWVVEEYLPHGIKKGWMTAQPIDKVAGGLKGVDGVLERVLEGAGGKRLVVDVWE</sequence>
<dbReference type="Pfam" id="PF08240">
    <property type="entry name" value="ADH_N"/>
    <property type="match status" value="1"/>
</dbReference>
<dbReference type="InterPro" id="IPR020843">
    <property type="entry name" value="ER"/>
</dbReference>
<proteinExistence type="inferred from homology"/>
<dbReference type="InterPro" id="IPR036291">
    <property type="entry name" value="NAD(P)-bd_dom_sf"/>
</dbReference>
<comment type="similarity">
    <text evidence="1">Belongs to the zinc-containing alcohol dehydrogenase family.</text>
</comment>
<dbReference type="Pfam" id="PF00107">
    <property type="entry name" value="ADH_zinc_N"/>
    <property type="match status" value="1"/>
</dbReference>
<dbReference type="PANTHER" id="PTHR45348">
    <property type="entry name" value="HYPOTHETICAL OXIDOREDUCTASE (EUROFUNG)"/>
    <property type="match status" value="1"/>
</dbReference>
<dbReference type="Proteomes" id="UP000249619">
    <property type="component" value="Unassembled WGS sequence"/>
</dbReference>
<name>A0A364N5F1_STELY</name>
<organism evidence="5 6">
    <name type="scientific">Stemphylium lycopersici</name>
    <name type="common">Tomato gray leaf spot disease fungus</name>
    <name type="synonym">Thyrospora lycopersici</name>
    <dbReference type="NCBI Taxonomy" id="183478"/>
    <lineage>
        <taxon>Eukaryota</taxon>
        <taxon>Fungi</taxon>
        <taxon>Dikarya</taxon>
        <taxon>Ascomycota</taxon>
        <taxon>Pezizomycotina</taxon>
        <taxon>Dothideomycetes</taxon>
        <taxon>Pleosporomycetidae</taxon>
        <taxon>Pleosporales</taxon>
        <taxon>Pleosporineae</taxon>
        <taxon>Pleosporaceae</taxon>
        <taxon>Stemphylium</taxon>
    </lineage>
</organism>
<dbReference type="CDD" id="cd08249">
    <property type="entry name" value="enoyl_reductase_like"/>
    <property type="match status" value="1"/>
</dbReference>
<comment type="caution">
    <text evidence="5">The sequence shown here is derived from an EMBL/GenBank/DDBJ whole genome shotgun (WGS) entry which is preliminary data.</text>
</comment>
<accession>A0A364N5F1</accession>
<keyword evidence="3" id="KW-0560">Oxidoreductase</keyword>
<dbReference type="STRING" id="183478.A0A364N5F1"/>
<evidence type="ECO:0000259" key="4">
    <source>
        <dbReference type="SMART" id="SM00829"/>
    </source>
</evidence>
<dbReference type="InterPro" id="IPR047122">
    <property type="entry name" value="Trans-enoyl_RdTase-like"/>
</dbReference>
<dbReference type="SUPFAM" id="SSF50129">
    <property type="entry name" value="GroES-like"/>
    <property type="match status" value="1"/>
</dbReference>
<dbReference type="Gene3D" id="3.90.180.10">
    <property type="entry name" value="Medium-chain alcohol dehydrogenases, catalytic domain"/>
    <property type="match status" value="1"/>
</dbReference>
<dbReference type="GO" id="GO:0016651">
    <property type="term" value="F:oxidoreductase activity, acting on NAD(P)H"/>
    <property type="evidence" value="ECO:0007669"/>
    <property type="project" value="InterPro"/>
</dbReference>
<dbReference type="Gene3D" id="3.40.50.720">
    <property type="entry name" value="NAD(P)-binding Rossmann-like Domain"/>
    <property type="match status" value="1"/>
</dbReference>
<reference evidence="6" key="1">
    <citation type="submission" date="2018-05" db="EMBL/GenBank/DDBJ databases">
        <title>Draft genome sequence of Stemphylium lycopersici strain CIDEFI 213.</title>
        <authorList>
            <person name="Medina R."/>
            <person name="Franco M.E.E."/>
            <person name="Lucentini C.G."/>
            <person name="Saparrat M.C.N."/>
            <person name="Balatti P.A."/>
        </authorList>
    </citation>
    <scope>NUCLEOTIDE SEQUENCE [LARGE SCALE GENOMIC DNA]</scope>
    <source>
        <strain evidence="6">CIDEFI 213</strain>
    </source>
</reference>
<dbReference type="InterPro" id="IPR011032">
    <property type="entry name" value="GroES-like_sf"/>
</dbReference>
<comment type="subunit">
    <text evidence="2">Monomer.</text>
</comment>
<dbReference type="PANTHER" id="PTHR45348:SF2">
    <property type="entry name" value="ZINC-TYPE ALCOHOL DEHYDROGENASE-LIKE PROTEIN C2E1P3.01"/>
    <property type="match status" value="1"/>
</dbReference>
<evidence type="ECO:0000256" key="2">
    <source>
        <dbReference type="ARBA" id="ARBA00011245"/>
    </source>
</evidence>
<feature type="domain" description="Enoyl reductase (ER)" evidence="4">
    <location>
        <begin position="7"/>
        <end position="283"/>
    </location>
</feature>
<dbReference type="SMART" id="SM00829">
    <property type="entry name" value="PKS_ER"/>
    <property type="match status" value="1"/>
</dbReference>
<evidence type="ECO:0000313" key="6">
    <source>
        <dbReference type="Proteomes" id="UP000249619"/>
    </source>
</evidence>
<dbReference type="InterPro" id="IPR013154">
    <property type="entry name" value="ADH-like_N"/>
</dbReference>
<dbReference type="SUPFAM" id="SSF51735">
    <property type="entry name" value="NAD(P)-binding Rossmann-fold domains"/>
    <property type="match status" value="1"/>
</dbReference>
<protein>
    <submittedName>
        <fullName evidence="5">GroES-like protein</fullName>
    </submittedName>
</protein>
<keyword evidence="6" id="KW-1185">Reference proteome</keyword>
<gene>
    <name evidence="5" type="ORF">DDE83_004150</name>
</gene>
<dbReference type="EMBL" id="QGDH01000050">
    <property type="protein sequence ID" value="RAR12262.1"/>
    <property type="molecule type" value="Genomic_DNA"/>
</dbReference>
<evidence type="ECO:0000313" key="5">
    <source>
        <dbReference type="EMBL" id="RAR12262.1"/>
    </source>
</evidence>
<evidence type="ECO:0000256" key="1">
    <source>
        <dbReference type="ARBA" id="ARBA00008072"/>
    </source>
</evidence>
<dbReference type="AlphaFoldDB" id="A0A364N5F1"/>
<evidence type="ECO:0000256" key="3">
    <source>
        <dbReference type="ARBA" id="ARBA00023002"/>
    </source>
</evidence>
<dbReference type="InterPro" id="IPR013149">
    <property type="entry name" value="ADH-like_C"/>
</dbReference>